<dbReference type="GO" id="GO:0004148">
    <property type="term" value="F:dihydrolipoyl dehydrogenase (NADH) activity"/>
    <property type="evidence" value="ECO:0007669"/>
    <property type="project" value="TreeGrafter"/>
</dbReference>
<dbReference type="RefSeq" id="WP_123351931.1">
    <property type="nucleotide sequence ID" value="NZ_CP027432.2"/>
</dbReference>
<dbReference type="SUPFAM" id="SSF51905">
    <property type="entry name" value="FAD/NAD(P)-binding domain"/>
    <property type="match status" value="1"/>
</dbReference>
<keyword evidence="6" id="KW-1015">Disulfide bond</keyword>
<dbReference type="InterPro" id="IPR004099">
    <property type="entry name" value="Pyr_nucl-diS_OxRdtase_dimer"/>
</dbReference>
<proteinExistence type="inferred from homology"/>
<dbReference type="GO" id="GO:0050660">
    <property type="term" value="F:flavin adenine dinucleotide binding"/>
    <property type="evidence" value="ECO:0007669"/>
    <property type="project" value="TreeGrafter"/>
</dbReference>
<keyword evidence="5 9" id="KW-0520">NAD</keyword>
<dbReference type="InterPro" id="IPR001100">
    <property type="entry name" value="Pyr_nuc-diS_OxRdtase"/>
</dbReference>
<evidence type="ECO:0000256" key="10">
    <source>
        <dbReference type="PIRSR" id="PIRSR000350-4"/>
    </source>
</evidence>
<keyword evidence="3 9" id="KW-0274">FAD</keyword>
<gene>
    <name evidence="14" type="ORF">C6V80_04560</name>
    <name evidence="15" type="ORF">EDC58_0517</name>
</gene>
<dbReference type="InterPro" id="IPR016156">
    <property type="entry name" value="FAD/NAD-linked_Rdtase_dimer_sf"/>
</dbReference>
<comment type="cofactor">
    <cofactor evidence="9">
        <name>FAD</name>
        <dbReference type="ChEBI" id="CHEBI:57692"/>
    </cofactor>
    <text evidence="9">Binds 1 FAD per subunit.</text>
</comment>
<dbReference type="PANTHER" id="PTHR22912">
    <property type="entry name" value="DISULFIDE OXIDOREDUCTASE"/>
    <property type="match status" value="1"/>
</dbReference>
<dbReference type="GO" id="GO:0006103">
    <property type="term" value="P:2-oxoglutarate metabolic process"/>
    <property type="evidence" value="ECO:0007669"/>
    <property type="project" value="TreeGrafter"/>
</dbReference>
<feature type="domain" description="Pyridine nucleotide-disulphide oxidoreductase dimerisation" evidence="12">
    <location>
        <begin position="346"/>
        <end position="427"/>
    </location>
</feature>
<evidence type="ECO:0000256" key="3">
    <source>
        <dbReference type="ARBA" id="ARBA00022827"/>
    </source>
</evidence>
<evidence type="ECO:0000256" key="1">
    <source>
        <dbReference type="ARBA" id="ARBA00007532"/>
    </source>
</evidence>
<evidence type="ECO:0000256" key="5">
    <source>
        <dbReference type="ARBA" id="ARBA00023027"/>
    </source>
</evidence>
<evidence type="ECO:0000256" key="2">
    <source>
        <dbReference type="ARBA" id="ARBA00022630"/>
    </source>
</evidence>
<evidence type="ECO:0000313" key="15">
    <source>
        <dbReference type="EMBL" id="ROR41033.1"/>
    </source>
</evidence>
<feature type="binding site" evidence="9">
    <location>
        <position position="256"/>
    </location>
    <ligand>
        <name>NAD(+)</name>
        <dbReference type="ChEBI" id="CHEBI:57540"/>
    </ligand>
</feature>
<dbReference type="InterPro" id="IPR023753">
    <property type="entry name" value="FAD/NAD-binding_dom"/>
</dbReference>
<dbReference type="Pfam" id="PF02852">
    <property type="entry name" value="Pyr_redox_dim"/>
    <property type="match status" value="1"/>
</dbReference>
<dbReference type="Gene3D" id="3.50.50.60">
    <property type="entry name" value="FAD/NAD(P)-binding domain"/>
    <property type="match status" value="2"/>
</dbReference>
<evidence type="ECO:0000259" key="13">
    <source>
        <dbReference type="Pfam" id="PF07992"/>
    </source>
</evidence>
<keyword evidence="7 11" id="KW-0676">Redox-active center</keyword>
<feature type="binding site" evidence="9">
    <location>
        <begin position="170"/>
        <end position="177"/>
    </location>
    <ligand>
        <name>NAD(+)</name>
        <dbReference type="ChEBI" id="CHEBI:57540"/>
    </ligand>
</feature>
<dbReference type="PIRSF" id="PIRSF000350">
    <property type="entry name" value="Mercury_reductase_MerA"/>
    <property type="match status" value="1"/>
</dbReference>
<reference evidence="17" key="1">
    <citation type="submission" date="2018-03" db="EMBL/GenBank/DDBJ databases">
        <title>A comparative analysis of the Nautiliaceae.</title>
        <authorList>
            <person name="Grosche A."/>
            <person name="Smedile F."/>
            <person name="Vetriani C."/>
        </authorList>
    </citation>
    <scope>NUCLEOTIDE SEQUENCE [LARGE SCALE GENOMIC DNA]</scope>
    <source>
        <strain evidence="17">TB6</strain>
    </source>
</reference>
<dbReference type="EMBL" id="RJVK01000001">
    <property type="protein sequence ID" value="ROR41033.1"/>
    <property type="molecule type" value="Genomic_DNA"/>
</dbReference>
<reference evidence="14" key="3">
    <citation type="submission" date="2019-06" db="EMBL/GenBank/DDBJ databases">
        <title>A comparative analysis of the Nautiliaceae.</title>
        <authorList>
            <person name="Grosche A."/>
            <person name="Smedile F."/>
            <person name="Vetriani C."/>
        </authorList>
    </citation>
    <scope>NUCLEOTIDE SEQUENCE</scope>
    <source>
        <strain evidence="14">TB6</strain>
    </source>
</reference>
<dbReference type="InterPro" id="IPR050151">
    <property type="entry name" value="Class-I_Pyr_Nuc-Dis_Oxidored"/>
</dbReference>
<dbReference type="Pfam" id="PF07992">
    <property type="entry name" value="Pyr_redox_2"/>
    <property type="match status" value="1"/>
</dbReference>
<dbReference type="PRINTS" id="PR00411">
    <property type="entry name" value="PNDRDTASEI"/>
</dbReference>
<dbReference type="InterPro" id="IPR036188">
    <property type="entry name" value="FAD/NAD-bd_sf"/>
</dbReference>
<dbReference type="SUPFAM" id="SSF55424">
    <property type="entry name" value="FAD/NAD-linked reductases, dimerisation (C-terminal) domain"/>
    <property type="match status" value="1"/>
</dbReference>
<evidence type="ECO:0000259" key="12">
    <source>
        <dbReference type="Pfam" id="PF02852"/>
    </source>
</evidence>
<keyword evidence="17" id="KW-1185">Reference proteome</keyword>
<keyword evidence="2 11" id="KW-0285">Flavoprotein</keyword>
<dbReference type="AlphaFoldDB" id="A0AAJ4UYQ0"/>
<dbReference type="EMBL" id="CP027432">
    <property type="protein sequence ID" value="QCI28253.1"/>
    <property type="molecule type" value="Genomic_DNA"/>
</dbReference>
<organism evidence="15 16">
    <name type="scientific">Caminibacter pacificus</name>
    <dbReference type="NCBI Taxonomy" id="1424653"/>
    <lineage>
        <taxon>Bacteria</taxon>
        <taxon>Pseudomonadati</taxon>
        <taxon>Campylobacterota</taxon>
        <taxon>Epsilonproteobacteria</taxon>
        <taxon>Nautiliales</taxon>
        <taxon>Nautiliaceae</taxon>
        <taxon>Caminibacter</taxon>
    </lineage>
</organism>
<dbReference type="InterPro" id="IPR012999">
    <property type="entry name" value="Pyr_OxRdtase_I_AS"/>
</dbReference>
<evidence type="ECO:0000256" key="9">
    <source>
        <dbReference type="PIRSR" id="PIRSR000350-3"/>
    </source>
</evidence>
<evidence type="ECO:0000313" key="14">
    <source>
        <dbReference type="EMBL" id="QCI28253.1"/>
    </source>
</evidence>
<feature type="binding site" evidence="9">
    <location>
        <position position="49"/>
    </location>
    <ligand>
        <name>FAD</name>
        <dbReference type="ChEBI" id="CHEBI:57692"/>
    </ligand>
</feature>
<dbReference type="Proteomes" id="UP000298805">
    <property type="component" value="Chromosome"/>
</dbReference>
<comment type="similarity">
    <text evidence="1 11">Belongs to the class-I pyridine nucleotide-disulfide oxidoreductase family.</text>
</comment>
<protein>
    <submittedName>
        <fullName evidence="15">Dihydrolipoamide dehydrogenase</fullName>
    </submittedName>
    <submittedName>
        <fullName evidence="14">NAD(P)/FAD-dependent oxidoreductase</fullName>
    </submittedName>
</protein>
<dbReference type="PANTHER" id="PTHR22912:SF151">
    <property type="entry name" value="DIHYDROLIPOYL DEHYDROGENASE, MITOCHONDRIAL"/>
    <property type="match status" value="1"/>
</dbReference>
<dbReference type="Proteomes" id="UP000272781">
    <property type="component" value="Unassembled WGS sequence"/>
</dbReference>
<accession>A0AAJ4UYQ0</accession>
<dbReference type="PROSITE" id="PS00076">
    <property type="entry name" value="PYRIDINE_REDOX_1"/>
    <property type="match status" value="1"/>
</dbReference>
<evidence type="ECO:0000256" key="11">
    <source>
        <dbReference type="RuleBase" id="RU003691"/>
    </source>
</evidence>
<evidence type="ECO:0000256" key="8">
    <source>
        <dbReference type="PIRSR" id="PIRSR000350-2"/>
    </source>
</evidence>
<feature type="binding site" evidence="9">
    <location>
        <position position="293"/>
    </location>
    <ligand>
        <name>FAD</name>
        <dbReference type="ChEBI" id="CHEBI:57692"/>
    </ligand>
</feature>
<evidence type="ECO:0000313" key="17">
    <source>
        <dbReference type="Proteomes" id="UP000298805"/>
    </source>
</evidence>
<dbReference type="Gene3D" id="3.30.390.30">
    <property type="match status" value="1"/>
</dbReference>
<feature type="active site" description="Proton acceptor" evidence="8">
    <location>
        <position position="417"/>
    </location>
</feature>
<feature type="binding site" evidence="9">
    <location>
        <position position="108"/>
    </location>
    <ligand>
        <name>FAD</name>
        <dbReference type="ChEBI" id="CHEBI:57692"/>
    </ligand>
</feature>
<sequence length="431" mass="47359">MYDVIVIGGGLGYAAAIVLSKAGKKVALIERNLEHLGGTCLHNGCIPSKNLLHRAKTLLELKEGFFDGEVSLNLKKLQNHISKIITSHTKAVKNQLLMAKVELIEDEGYVTDDGVLLKNQNKTLQAKYIIIADGSKPRIPEGIEYDGKRIITSKEALELKNAPKEITIYGSGAIGLEMASFFSTIGTKVNLLYRHSNISKKFPQIITEKLEEQLKNIGVNLMPNSEIKEAKTEHSKVICNINGKEFSTDYLLVAAGRVPKTDIVQTDKIKIQKGIVTDEYFQTTMPNVYAVGDCNGKLMLAHAARAQVLNVANQILGKKEKLILENIPKFIYTLPLSYANIGTKGVKEAEFPINYLGIAGSLYGDELGIVKIYADEENFITGADILAPNAEELIGIFSSALAAEVDIDTLKKAVFPHPTYSEAIDRALRRF</sequence>
<reference evidence="15 16" key="2">
    <citation type="submission" date="2018-11" db="EMBL/GenBank/DDBJ databases">
        <title>Genomic Encyclopedia of Type Strains, Phase IV (KMG-IV): sequencing the most valuable type-strain genomes for metagenomic binning, comparative biology and taxonomic classification.</title>
        <authorList>
            <person name="Goeker M."/>
        </authorList>
    </citation>
    <scope>NUCLEOTIDE SEQUENCE [LARGE SCALE GENOMIC DNA]</scope>
    <source>
        <strain evidence="15 16">DSM 27783</strain>
    </source>
</reference>
<evidence type="ECO:0000256" key="7">
    <source>
        <dbReference type="ARBA" id="ARBA00023284"/>
    </source>
</evidence>
<keyword evidence="4 11" id="KW-0560">Oxidoreductase</keyword>
<keyword evidence="9" id="KW-0547">Nucleotide-binding</keyword>
<name>A0AAJ4UYQ0_9BACT</name>
<evidence type="ECO:0000313" key="16">
    <source>
        <dbReference type="Proteomes" id="UP000272781"/>
    </source>
</evidence>
<feature type="domain" description="FAD/NAD(P)-binding" evidence="13">
    <location>
        <begin position="2"/>
        <end position="307"/>
    </location>
</feature>
<feature type="binding site" evidence="9">
    <location>
        <begin position="299"/>
        <end position="302"/>
    </location>
    <ligand>
        <name>FAD</name>
        <dbReference type="ChEBI" id="CHEBI:57692"/>
    </ligand>
</feature>
<evidence type="ECO:0000256" key="6">
    <source>
        <dbReference type="ARBA" id="ARBA00023157"/>
    </source>
</evidence>
<feature type="disulfide bond" description="Redox-active" evidence="10">
    <location>
        <begin position="40"/>
        <end position="45"/>
    </location>
</feature>
<dbReference type="PRINTS" id="PR00368">
    <property type="entry name" value="FADPNR"/>
</dbReference>
<evidence type="ECO:0000256" key="4">
    <source>
        <dbReference type="ARBA" id="ARBA00023002"/>
    </source>
</evidence>